<dbReference type="AlphaFoldDB" id="A0A0J1CKV4"/>
<reference evidence="6 7" key="1">
    <citation type="journal article" date="2015" name="Genome Announc.">
        <title>Draft Genome Sequence of Burkholderia sp. Strain PML1(12), an Ectomycorrhizosphere-Inhabiting Bacterium with Effective Mineral-Weathering Ability.</title>
        <authorList>
            <person name="Uroz S."/>
            <person name="Oger P."/>
        </authorList>
    </citation>
    <scope>NUCLEOTIDE SEQUENCE [LARGE SCALE GENOMIC DNA]</scope>
    <source>
        <strain evidence="7">PML1(12)</strain>
    </source>
</reference>
<gene>
    <name evidence="6" type="ORF">EOS_37925</name>
</gene>
<dbReference type="GO" id="GO:0050660">
    <property type="term" value="F:flavin adenine dinucleotide binding"/>
    <property type="evidence" value="ECO:0007669"/>
    <property type="project" value="InterPro"/>
</dbReference>
<sequence>MKHLVVVGAGVVGLSVSRAAVKEGYRVTLIEQGPIPNPHSASYDQHRMIRYQYGAAEGYTRMVGDAFGAWDRLWADLGVKLFHDSGALAISLSPDDSTTKSLKTFQKLGISHQVLDRDGVEQVCPQLTLPDGAWGLLAATGGPLYAGRIVEALAQWLVGKTIDMRTDSKVVKVDRASASVILEDGSSILGDHLVIAAGAWLGDLSLDASDVPSYRQALCYVEPPEAYADAWLHGPCISDLGPGGNYALPPTDGNGLKFGSGSYRRLGKPSDGFQSDLALEGAQILANFAPFLRQADHYRPVRIQVGYYVRDVSRRFRIEQHGRTTLVTNCDGQMFKFGPLVGERVLGCLEGRQASSDLSRWAAGY</sequence>
<dbReference type="GO" id="GO:0008115">
    <property type="term" value="F:sarcosine oxidase activity"/>
    <property type="evidence" value="ECO:0007669"/>
    <property type="project" value="TreeGrafter"/>
</dbReference>
<dbReference type="PANTHER" id="PTHR10961">
    <property type="entry name" value="PEROXISOMAL SARCOSINE OXIDASE"/>
    <property type="match status" value="1"/>
</dbReference>
<evidence type="ECO:0000313" key="6">
    <source>
        <dbReference type="EMBL" id="KLU21051.1"/>
    </source>
</evidence>
<keyword evidence="3" id="KW-0274">FAD</keyword>
<dbReference type="Pfam" id="PF01266">
    <property type="entry name" value="DAO"/>
    <property type="match status" value="1"/>
</dbReference>
<protein>
    <recommendedName>
        <fullName evidence="5">FAD dependent oxidoreductase domain-containing protein</fullName>
    </recommendedName>
</protein>
<evidence type="ECO:0000313" key="7">
    <source>
        <dbReference type="Proteomes" id="UP000035963"/>
    </source>
</evidence>
<dbReference type="InterPro" id="IPR036188">
    <property type="entry name" value="FAD/NAD-bd_sf"/>
</dbReference>
<comment type="cofactor">
    <cofactor evidence="1">
        <name>FAD</name>
        <dbReference type="ChEBI" id="CHEBI:57692"/>
    </cofactor>
</comment>
<evidence type="ECO:0000256" key="3">
    <source>
        <dbReference type="ARBA" id="ARBA00022827"/>
    </source>
</evidence>
<organism evidence="6 7">
    <name type="scientific">Caballeronia mineralivorans PML1(12)</name>
    <dbReference type="NCBI Taxonomy" id="908627"/>
    <lineage>
        <taxon>Bacteria</taxon>
        <taxon>Pseudomonadati</taxon>
        <taxon>Pseudomonadota</taxon>
        <taxon>Betaproteobacteria</taxon>
        <taxon>Burkholderiales</taxon>
        <taxon>Burkholderiaceae</taxon>
        <taxon>Caballeronia</taxon>
    </lineage>
</organism>
<evidence type="ECO:0000259" key="5">
    <source>
        <dbReference type="Pfam" id="PF01266"/>
    </source>
</evidence>
<evidence type="ECO:0000256" key="1">
    <source>
        <dbReference type="ARBA" id="ARBA00001974"/>
    </source>
</evidence>
<dbReference type="RefSeq" id="WP_047897362.1">
    <property type="nucleotide sequence ID" value="NZ_AEJF01000230.1"/>
</dbReference>
<dbReference type="Gene3D" id="3.50.50.60">
    <property type="entry name" value="FAD/NAD(P)-binding domain"/>
    <property type="match status" value="1"/>
</dbReference>
<name>A0A0J1CKV4_9BURK</name>
<dbReference type="PATRIC" id="fig|908627.4.peg.8499"/>
<keyword evidence="2" id="KW-0285">Flavoprotein</keyword>
<dbReference type="PANTHER" id="PTHR10961:SF46">
    <property type="entry name" value="PEROXISOMAL SARCOSINE OXIDASE"/>
    <property type="match status" value="1"/>
</dbReference>
<feature type="domain" description="FAD dependent oxidoreductase" evidence="5">
    <location>
        <begin position="4"/>
        <end position="344"/>
    </location>
</feature>
<accession>A0A0J1CKV4</accession>
<evidence type="ECO:0000256" key="2">
    <source>
        <dbReference type="ARBA" id="ARBA00022630"/>
    </source>
</evidence>
<dbReference type="Gene3D" id="3.30.9.10">
    <property type="entry name" value="D-Amino Acid Oxidase, subunit A, domain 2"/>
    <property type="match status" value="1"/>
</dbReference>
<keyword evidence="4" id="KW-0560">Oxidoreductase</keyword>
<comment type="caution">
    <text evidence="6">The sequence shown here is derived from an EMBL/GenBank/DDBJ whole genome shotgun (WGS) entry which is preliminary data.</text>
</comment>
<dbReference type="SUPFAM" id="SSF51905">
    <property type="entry name" value="FAD/NAD(P)-binding domain"/>
    <property type="match status" value="1"/>
</dbReference>
<proteinExistence type="predicted"/>
<dbReference type="EMBL" id="AEJF01000230">
    <property type="protein sequence ID" value="KLU21051.1"/>
    <property type="molecule type" value="Genomic_DNA"/>
</dbReference>
<keyword evidence="7" id="KW-1185">Reference proteome</keyword>
<evidence type="ECO:0000256" key="4">
    <source>
        <dbReference type="ARBA" id="ARBA00023002"/>
    </source>
</evidence>
<dbReference type="OrthoDB" id="8713780at2"/>
<dbReference type="Proteomes" id="UP000035963">
    <property type="component" value="Unassembled WGS sequence"/>
</dbReference>
<dbReference type="InterPro" id="IPR045170">
    <property type="entry name" value="MTOX"/>
</dbReference>
<dbReference type="InterPro" id="IPR006076">
    <property type="entry name" value="FAD-dep_OxRdtase"/>
</dbReference>